<protein>
    <submittedName>
        <fullName evidence="2">Uncharacterized protein</fullName>
    </submittedName>
</protein>
<feature type="compositionally biased region" description="Pro residues" evidence="1">
    <location>
        <begin position="176"/>
        <end position="200"/>
    </location>
</feature>
<feature type="compositionally biased region" description="Pro residues" evidence="1">
    <location>
        <begin position="225"/>
        <end position="237"/>
    </location>
</feature>
<proteinExistence type="predicted"/>
<reference evidence="2 3" key="1">
    <citation type="submission" date="2024-01" db="EMBL/GenBank/DDBJ databases">
        <authorList>
            <person name="Allen C."/>
            <person name="Tagirdzhanova G."/>
        </authorList>
    </citation>
    <scope>NUCLEOTIDE SEQUENCE [LARGE SCALE GENOMIC DNA]</scope>
</reference>
<sequence>MRAFLGCPETPLSPSPPPTPPPGRTYNRSQDFSKPEAVAVDDAADELADQLAALNVFARPSKNSVSVDKEGDSYMAIAQARPKALVSLTSLAKPVSTLSLALAAMSLSGTSSKDQKQDKKSLGNPFLRVGMTTDKGKSKGKDALADGDDKPPVKMAPRRKKTPVSCFIQPKRQVPKPAPQPRPASPLRPPSPSYTPPGSPTPSCFLLPVPSPVSEAKPVDTSGKPPAPTGPVTPPPKRTAVIFPPGVLKIAKASPGEIPFRPEMVQMPLTLPESPPVTPPSKLVQMAETAETAEISAPVAPTVVPKPALVSCLVTPQPSGHSSDGAAP</sequence>
<dbReference type="EMBL" id="CAWUHB010000029">
    <property type="protein sequence ID" value="CAK7224028.1"/>
    <property type="molecule type" value="Genomic_DNA"/>
</dbReference>
<gene>
    <name evidence="2" type="ORF">SCUCBS95973_005381</name>
</gene>
<accession>A0ABP0BWR9</accession>
<feature type="region of interest" description="Disordered" evidence="1">
    <location>
        <begin position="107"/>
        <end position="240"/>
    </location>
</feature>
<keyword evidence="3" id="KW-1185">Reference proteome</keyword>
<feature type="region of interest" description="Disordered" evidence="1">
    <location>
        <begin position="1"/>
        <end position="32"/>
    </location>
</feature>
<evidence type="ECO:0000313" key="3">
    <source>
        <dbReference type="Proteomes" id="UP001642405"/>
    </source>
</evidence>
<evidence type="ECO:0000256" key="1">
    <source>
        <dbReference type="SAM" id="MobiDB-lite"/>
    </source>
</evidence>
<feature type="compositionally biased region" description="Pro residues" evidence="1">
    <location>
        <begin position="11"/>
        <end position="23"/>
    </location>
</feature>
<organism evidence="2 3">
    <name type="scientific">Sporothrix curviconia</name>
    <dbReference type="NCBI Taxonomy" id="1260050"/>
    <lineage>
        <taxon>Eukaryota</taxon>
        <taxon>Fungi</taxon>
        <taxon>Dikarya</taxon>
        <taxon>Ascomycota</taxon>
        <taxon>Pezizomycotina</taxon>
        <taxon>Sordariomycetes</taxon>
        <taxon>Sordariomycetidae</taxon>
        <taxon>Ophiostomatales</taxon>
        <taxon>Ophiostomataceae</taxon>
        <taxon>Sporothrix</taxon>
    </lineage>
</organism>
<evidence type="ECO:0000313" key="2">
    <source>
        <dbReference type="EMBL" id="CAK7224028.1"/>
    </source>
</evidence>
<feature type="compositionally biased region" description="Basic and acidic residues" evidence="1">
    <location>
        <begin position="134"/>
        <end position="152"/>
    </location>
</feature>
<name>A0ABP0BWR9_9PEZI</name>
<comment type="caution">
    <text evidence="2">The sequence shown here is derived from an EMBL/GenBank/DDBJ whole genome shotgun (WGS) entry which is preliminary data.</text>
</comment>
<dbReference type="Proteomes" id="UP001642405">
    <property type="component" value="Unassembled WGS sequence"/>
</dbReference>